<evidence type="ECO:0000256" key="8">
    <source>
        <dbReference type="RuleBase" id="RU363041"/>
    </source>
</evidence>
<feature type="transmembrane region" description="Helical" evidence="8">
    <location>
        <begin position="102"/>
        <end position="120"/>
    </location>
</feature>
<evidence type="ECO:0000256" key="2">
    <source>
        <dbReference type="ARBA" id="ARBA00009142"/>
    </source>
</evidence>
<reference evidence="9 10" key="1">
    <citation type="submission" date="2020-08" db="EMBL/GenBank/DDBJ databases">
        <title>Genomic Encyclopedia of Type Strains, Phase IV (KMG-V): Genome sequencing to study the core and pangenomes of soil and plant-associated prokaryotes.</title>
        <authorList>
            <person name="Whitman W."/>
        </authorList>
    </citation>
    <scope>NUCLEOTIDE SEQUENCE [LARGE SCALE GENOMIC DNA]</scope>
    <source>
        <strain evidence="9 10">SEMIA 402</strain>
    </source>
</reference>
<dbReference type="InterPro" id="IPR002781">
    <property type="entry name" value="TM_pro_TauE-like"/>
</dbReference>
<feature type="transmembrane region" description="Helical" evidence="8">
    <location>
        <begin position="210"/>
        <end position="227"/>
    </location>
</feature>
<evidence type="ECO:0000256" key="3">
    <source>
        <dbReference type="ARBA" id="ARBA00022448"/>
    </source>
</evidence>
<dbReference type="Proteomes" id="UP000533641">
    <property type="component" value="Unassembled WGS sequence"/>
</dbReference>
<evidence type="ECO:0000256" key="1">
    <source>
        <dbReference type="ARBA" id="ARBA00004651"/>
    </source>
</evidence>
<dbReference type="InterPro" id="IPR052017">
    <property type="entry name" value="TSUP"/>
</dbReference>
<sequence>MKSMLPELSFFYAAVPAVLLVGLAKGGMGDALALIGVPILALVVSPVEAAAILLPILIFMDMISLVVWRKHGDWTTLKIMLPGALFGIAVGWATSALVPGNVLRVVIGAVTVLFCARYFWNNFGPGAGEVVLPRGQRPLLASAWGTLSGYGSFVAHAGGAPFQIYALPLKLPPREFTGTGVRFFAILNAVKLVPYFALGQLDTKNLVTSATLLPFAPFATIAGAWCVKRMKPEIFYPFMYAMALIAALLIIHEGLGF</sequence>
<dbReference type="EMBL" id="JACIGM010000007">
    <property type="protein sequence ID" value="MBB4275945.1"/>
    <property type="molecule type" value="Genomic_DNA"/>
</dbReference>
<feature type="transmembrane region" description="Helical" evidence="8">
    <location>
        <begin position="79"/>
        <end position="96"/>
    </location>
</feature>
<dbReference type="GO" id="GO:0005886">
    <property type="term" value="C:plasma membrane"/>
    <property type="evidence" value="ECO:0007669"/>
    <property type="project" value="UniProtKB-SubCell"/>
</dbReference>
<comment type="similarity">
    <text evidence="2 8">Belongs to the 4-toluene sulfonate uptake permease (TSUP) (TC 2.A.102) family.</text>
</comment>
<accession>A0A7W6WFJ7</accession>
<protein>
    <recommendedName>
        <fullName evidence="8">Probable membrane transporter protein</fullName>
    </recommendedName>
</protein>
<gene>
    <name evidence="9" type="ORF">GGE12_003736</name>
</gene>
<comment type="subcellular location">
    <subcellularLocation>
        <location evidence="1 8">Cell membrane</location>
        <topology evidence="1 8">Multi-pass membrane protein</topology>
    </subcellularLocation>
</comment>
<evidence type="ECO:0000313" key="10">
    <source>
        <dbReference type="Proteomes" id="UP000533641"/>
    </source>
</evidence>
<evidence type="ECO:0000313" key="9">
    <source>
        <dbReference type="EMBL" id="MBB4275945.1"/>
    </source>
</evidence>
<keyword evidence="4 8" id="KW-1003">Cell membrane</keyword>
<feature type="transmembrane region" description="Helical" evidence="8">
    <location>
        <begin position="234"/>
        <end position="252"/>
    </location>
</feature>
<evidence type="ECO:0000256" key="7">
    <source>
        <dbReference type="ARBA" id="ARBA00023136"/>
    </source>
</evidence>
<proteinExistence type="inferred from homology"/>
<keyword evidence="7 8" id="KW-0472">Membrane</keyword>
<dbReference type="Pfam" id="PF01925">
    <property type="entry name" value="TauE"/>
    <property type="match status" value="1"/>
</dbReference>
<keyword evidence="3" id="KW-0813">Transport</keyword>
<organism evidence="9 10">
    <name type="scientific">Rhizobium mongolense</name>
    <dbReference type="NCBI Taxonomy" id="57676"/>
    <lineage>
        <taxon>Bacteria</taxon>
        <taxon>Pseudomonadati</taxon>
        <taxon>Pseudomonadota</taxon>
        <taxon>Alphaproteobacteria</taxon>
        <taxon>Hyphomicrobiales</taxon>
        <taxon>Rhizobiaceae</taxon>
        <taxon>Rhizobium/Agrobacterium group</taxon>
        <taxon>Rhizobium</taxon>
    </lineage>
</organism>
<dbReference type="AlphaFoldDB" id="A0A7W6WFJ7"/>
<evidence type="ECO:0000256" key="6">
    <source>
        <dbReference type="ARBA" id="ARBA00022989"/>
    </source>
</evidence>
<dbReference type="PANTHER" id="PTHR30269:SF37">
    <property type="entry name" value="MEMBRANE TRANSPORTER PROTEIN"/>
    <property type="match status" value="1"/>
</dbReference>
<keyword evidence="6 8" id="KW-1133">Transmembrane helix</keyword>
<evidence type="ECO:0000256" key="5">
    <source>
        <dbReference type="ARBA" id="ARBA00022692"/>
    </source>
</evidence>
<comment type="caution">
    <text evidence="9">The sequence shown here is derived from an EMBL/GenBank/DDBJ whole genome shotgun (WGS) entry which is preliminary data.</text>
</comment>
<evidence type="ECO:0000256" key="4">
    <source>
        <dbReference type="ARBA" id="ARBA00022475"/>
    </source>
</evidence>
<dbReference type="PANTHER" id="PTHR30269">
    <property type="entry name" value="TRANSMEMBRANE PROTEIN YFCA"/>
    <property type="match status" value="1"/>
</dbReference>
<name>A0A7W6WFJ7_9HYPH</name>
<keyword evidence="5 8" id="KW-0812">Transmembrane</keyword>